<dbReference type="GeneID" id="8739248"/>
<dbReference type="SFLD" id="SFLDS00003">
    <property type="entry name" value="Haloacid_Dehalogenase"/>
    <property type="match status" value="1"/>
</dbReference>
<dbReference type="eggNOG" id="arCOG01215">
    <property type="taxonomic scope" value="Archaea"/>
</dbReference>
<keyword evidence="3" id="KW-0460">Magnesium</keyword>
<dbReference type="SUPFAM" id="SSF56784">
    <property type="entry name" value="HAD-like"/>
    <property type="match status" value="1"/>
</dbReference>
<sequence>MIKIIFTDLDGTLLDKNYRCDKALELIKKLEVPIVFVSAKTIFEQEVFRKMLGISDPFVVEDGSAIYAPLNYFGRRIGYRRHGYDALILGVEREVILQHIKSLNVKSYANMSVEEISKLTGLSLEMSELAKRREFSEVIVEADEKALKYLKKFFNVQIGGRFIHVYGKGADKGKAVRILTELYEDLYGEVVTIGIGNSYTDIPMLREVDIPALVRNEDGWIEVDFEVYRANGVATEGWVEVVKKFVGGD</sequence>
<keyword evidence="2" id="KW-0378">Hydrolase</keyword>
<dbReference type="NCBIfam" id="TIGR01484">
    <property type="entry name" value="HAD-SF-IIB"/>
    <property type="match status" value="1"/>
</dbReference>
<evidence type="ECO:0000256" key="2">
    <source>
        <dbReference type="ARBA" id="ARBA00022801"/>
    </source>
</evidence>
<name>D2RH79_ARCPA</name>
<dbReference type="Pfam" id="PF08282">
    <property type="entry name" value="Hydrolase_3"/>
    <property type="match status" value="2"/>
</dbReference>
<dbReference type="STRING" id="572546.Arcpr_0589"/>
<dbReference type="Gene3D" id="3.40.50.1000">
    <property type="entry name" value="HAD superfamily/HAD-like"/>
    <property type="match status" value="1"/>
</dbReference>
<dbReference type="PANTHER" id="PTHR10000:SF8">
    <property type="entry name" value="HAD SUPERFAMILY HYDROLASE-LIKE, TYPE 3"/>
    <property type="match status" value="1"/>
</dbReference>
<dbReference type="GO" id="GO:0000287">
    <property type="term" value="F:magnesium ion binding"/>
    <property type="evidence" value="ECO:0007669"/>
    <property type="project" value="TreeGrafter"/>
</dbReference>
<protein>
    <submittedName>
        <fullName evidence="4">Mannosyl-3-phosphoglycerate phosphatase family</fullName>
    </submittedName>
</protein>
<dbReference type="KEGG" id="apo:Arcpr_0589"/>
<dbReference type="PaxDb" id="572546-Arcpr_0589"/>
<evidence type="ECO:0000313" key="5">
    <source>
        <dbReference type="Proteomes" id="UP000001901"/>
    </source>
</evidence>
<proteinExistence type="predicted"/>
<gene>
    <name evidence="4" type="ordered locus">Arcpr_0589</name>
</gene>
<dbReference type="Gene3D" id="3.30.980.20">
    <property type="entry name" value="Putative mannosyl-3-phosphoglycerate phosphatase, domain 2"/>
    <property type="match status" value="1"/>
</dbReference>
<dbReference type="SFLD" id="SFLDG01142">
    <property type="entry name" value="C2.B.2:_Mannosyl-3-phosphoglyc"/>
    <property type="match status" value="1"/>
</dbReference>
<dbReference type="InterPro" id="IPR036412">
    <property type="entry name" value="HAD-like_sf"/>
</dbReference>
<dbReference type="EMBL" id="CP001857">
    <property type="protein sequence ID" value="ADB57654.1"/>
    <property type="molecule type" value="Genomic_DNA"/>
</dbReference>
<accession>D2RH79</accession>
<dbReference type="InterPro" id="IPR023214">
    <property type="entry name" value="HAD_sf"/>
</dbReference>
<reference evidence="4 5" key="1">
    <citation type="journal article" date="2010" name="Stand. Genomic Sci.">
        <title>Complete genome sequence of Archaeoglobus profundus type strain (AV18).</title>
        <authorList>
            <person name="von Jan M."/>
            <person name="Lapidus A."/>
            <person name="Del Rio T.G."/>
            <person name="Copeland A."/>
            <person name="Tice H."/>
            <person name="Cheng J.F."/>
            <person name="Lucas S."/>
            <person name="Chen F."/>
            <person name="Nolan M."/>
            <person name="Goodwin L."/>
            <person name="Han C."/>
            <person name="Pitluck S."/>
            <person name="Liolios K."/>
            <person name="Ivanova N."/>
            <person name="Mavromatis K."/>
            <person name="Ovchinnikova G."/>
            <person name="Chertkov O."/>
            <person name="Pati A."/>
            <person name="Chen A."/>
            <person name="Palaniappan K."/>
            <person name="Land M."/>
            <person name="Hauser L."/>
            <person name="Chang Y.J."/>
            <person name="Jeffries C.D."/>
            <person name="Saunders E."/>
            <person name="Brettin T."/>
            <person name="Detter J.C."/>
            <person name="Chain P."/>
            <person name="Eichinger K."/>
            <person name="Huber H."/>
            <person name="Spring S."/>
            <person name="Rohde M."/>
            <person name="Goker M."/>
            <person name="Wirth R."/>
            <person name="Woyke T."/>
            <person name="Bristow J."/>
            <person name="Eisen J.A."/>
            <person name="Markowitz V."/>
            <person name="Hugenholtz P."/>
            <person name="Kyrpides N.C."/>
            <person name="Klenk H.P."/>
        </authorList>
    </citation>
    <scope>NUCLEOTIDE SEQUENCE [LARGE SCALE GENOMIC DNA]</scope>
    <source>
        <strain evidence="5">DSM 5631 / JCM 9629 / NBRC 100127 / Av18</strain>
    </source>
</reference>
<organism evidence="4 5">
    <name type="scientific">Archaeoglobus profundus (strain DSM 5631 / JCM 9629 / NBRC 100127 / Av18)</name>
    <dbReference type="NCBI Taxonomy" id="572546"/>
    <lineage>
        <taxon>Archaea</taxon>
        <taxon>Methanobacteriati</taxon>
        <taxon>Methanobacteriota</taxon>
        <taxon>Archaeoglobi</taxon>
        <taxon>Archaeoglobales</taxon>
        <taxon>Archaeoglobaceae</taxon>
        <taxon>Archaeoglobus</taxon>
    </lineage>
</organism>
<dbReference type="AlphaFoldDB" id="D2RH79"/>
<dbReference type="GO" id="GO:0050531">
    <property type="term" value="F:mannosyl-3-phosphoglycerate phosphatase activity"/>
    <property type="evidence" value="ECO:0007669"/>
    <property type="project" value="InterPro"/>
</dbReference>
<dbReference type="GO" id="GO:0051479">
    <property type="term" value="P:mannosylglycerate biosynthetic process"/>
    <property type="evidence" value="ECO:0007669"/>
    <property type="project" value="InterPro"/>
</dbReference>
<dbReference type="NCBIfam" id="TIGR01486">
    <property type="entry name" value="HAD-SF-IIB-MPGP"/>
    <property type="match status" value="1"/>
</dbReference>
<dbReference type="PANTHER" id="PTHR10000">
    <property type="entry name" value="PHOSPHOSERINE PHOSPHATASE"/>
    <property type="match status" value="1"/>
</dbReference>
<dbReference type="Proteomes" id="UP000001901">
    <property type="component" value="Chromosome"/>
</dbReference>
<evidence type="ECO:0000256" key="1">
    <source>
        <dbReference type="ARBA" id="ARBA00022723"/>
    </source>
</evidence>
<keyword evidence="1" id="KW-0479">Metal-binding</keyword>
<dbReference type="InterPro" id="IPR006381">
    <property type="entry name" value="HAD-SF-IIB-MPGP"/>
</dbReference>
<dbReference type="GO" id="GO:0005829">
    <property type="term" value="C:cytosol"/>
    <property type="evidence" value="ECO:0007669"/>
    <property type="project" value="TreeGrafter"/>
</dbReference>
<dbReference type="InterPro" id="IPR006379">
    <property type="entry name" value="HAD-SF_hydro_IIB"/>
</dbReference>
<dbReference type="HOGENOM" id="CLU_063016_0_0_2"/>
<evidence type="ECO:0000256" key="3">
    <source>
        <dbReference type="ARBA" id="ARBA00022842"/>
    </source>
</evidence>
<dbReference type="RefSeq" id="WP_012939990.1">
    <property type="nucleotide sequence ID" value="NC_013741.1"/>
</dbReference>
<keyword evidence="5" id="KW-1185">Reference proteome</keyword>
<dbReference type="SFLD" id="SFLDG01140">
    <property type="entry name" value="C2.B:_Phosphomannomutase_and_P"/>
    <property type="match status" value="1"/>
</dbReference>
<evidence type="ECO:0000313" key="4">
    <source>
        <dbReference type="EMBL" id="ADB57654.1"/>
    </source>
</evidence>